<accession>A0ABT5QZE7</accession>
<gene>
    <name evidence="2" type="ORF">LRP50_08380</name>
</gene>
<comment type="caution">
    <text evidence="2">The sequence shown here is derived from an EMBL/GenBank/DDBJ whole genome shotgun (WGS) entry which is preliminary data.</text>
</comment>
<name>A0ABT5QZE7_9GAMM</name>
<protein>
    <submittedName>
        <fullName evidence="2">AAA family ATPase</fullName>
    </submittedName>
</protein>
<keyword evidence="3" id="KW-1185">Reference proteome</keyword>
<dbReference type="InterPro" id="IPR052934">
    <property type="entry name" value="Methyl-DNA_Rec/Restrict_Enz"/>
</dbReference>
<evidence type="ECO:0000313" key="2">
    <source>
        <dbReference type="EMBL" id="MDD1793139.1"/>
    </source>
</evidence>
<dbReference type="Gene3D" id="3.40.50.300">
    <property type="entry name" value="P-loop containing nucleotide triphosphate hydrolases"/>
    <property type="match status" value="1"/>
</dbReference>
<dbReference type="EMBL" id="JAJUBC010000007">
    <property type="protein sequence ID" value="MDD1793139.1"/>
    <property type="molecule type" value="Genomic_DNA"/>
</dbReference>
<dbReference type="PANTHER" id="PTHR37291">
    <property type="entry name" value="5-METHYLCYTOSINE-SPECIFIC RESTRICTION ENZYME B"/>
    <property type="match status" value="1"/>
</dbReference>
<organism evidence="2 3">
    <name type="scientific">Enterovibrio gelatinilyticus</name>
    <dbReference type="NCBI Taxonomy" id="2899819"/>
    <lineage>
        <taxon>Bacteria</taxon>
        <taxon>Pseudomonadati</taxon>
        <taxon>Pseudomonadota</taxon>
        <taxon>Gammaproteobacteria</taxon>
        <taxon>Vibrionales</taxon>
        <taxon>Vibrionaceae</taxon>
        <taxon>Enterovibrio</taxon>
    </lineage>
</organism>
<dbReference type="SUPFAM" id="SSF52540">
    <property type="entry name" value="P-loop containing nucleoside triphosphate hydrolases"/>
    <property type="match status" value="1"/>
</dbReference>
<reference evidence="2" key="1">
    <citation type="submission" date="2021-12" db="EMBL/GenBank/DDBJ databases">
        <title>Enterovibrio ZSDZ35 sp. nov. and Enterovibrio ZSDZ42 sp. nov., isolated from coastal seawater in Qingdao.</title>
        <authorList>
            <person name="Zhang P."/>
        </authorList>
    </citation>
    <scope>NUCLEOTIDE SEQUENCE</scope>
    <source>
        <strain evidence="2">ZSDZ42</strain>
    </source>
</reference>
<dbReference type="Pfam" id="PF07728">
    <property type="entry name" value="AAA_5"/>
    <property type="match status" value="1"/>
</dbReference>
<evidence type="ECO:0000313" key="3">
    <source>
        <dbReference type="Proteomes" id="UP001149400"/>
    </source>
</evidence>
<dbReference type="InterPro" id="IPR011704">
    <property type="entry name" value="ATPase_dyneun-rel_AAA"/>
</dbReference>
<dbReference type="InterPro" id="IPR027417">
    <property type="entry name" value="P-loop_NTPase"/>
</dbReference>
<sequence length="682" mass="78359">MNNNNRQQLWDDFLQRWPLTTLKDISLEQYVSVNDNDTFTYWLETRTSSLGSIKGNTSAKFGIYKRNRDGKEQGGIAHGDVYSWRTKYGHDEQSTFEYVKKVLCDVAEAAYMGDLDTIDSIDFAPLVKWKIAFLYQNQQQPCMVNTFSKQMLEVLTDSNTSTTYPKMYRQLEEERKGQDLLAFGSQCWEVAKEKATTIKKIPDVSLDTFEGCTSLNQILYGPPGTGKTYHTIEAAVKAAAPARYVEICSSATNEDNRRMQLREVYSELCADKRIRFVTFHQSYGYEEFVEGLSVKTVDGEAVYYEKDGIFKLIVEDAMKHQQSRTNQSVENFERCWTKFLEQLASDEEGVRVDTKRTFFTVTDVDNGTIRFEKDQGISTHSLNVKALKAIFEGERVINGGLNPYYSALIAHLKNLTADLPDVRIERKNYVLVIDEINRGNISKIFGELITLIEPSKRQGAVEAIELVLPYTGDKFTVPDNLYIIGTMNTADRSLAMMDTALRRRFDFIEMMPNPSILKGIVIKGIDLEALLETVNKRIEILYDREHTLGHAFFMPVKNLVEENKEQEAFSLLVSVFQNKVIPLLQEYFFEDWQKIRLVLGDNQRGEQLQLIKTKQFKNNDLEGLFGKHHDINPYGEALTQYSLKAFDEPVWQNTEVYRRMYAHPSKDEEIVVAQDETAAEVI</sequence>
<dbReference type="PANTHER" id="PTHR37291:SF1">
    <property type="entry name" value="TYPE IV METHYL-DIRECTED RESTRICTION ENZYME ECOKMCRB SUBUNIT"/>
    <property type="match status" value="1"/>
</dbReference>
<dbReference type="RefSeq" id="WP_274164003.1">
    <property type="nucleotide sequence ID" value="NZ_JAJUBC010000007.1"/>
</dbReference>
<feature type="domain" description="ATPase dynein-related AAA" evidence="1">
    <location>
        <begin position="422"/>
        <end position="505"/>
    </location>
</feature>
<proteinExistence type="predicted"/>
<evidence type="ECO:0000259" key="1">
    <source>
        <dbReference type="Pfam" id="PF07728"/>
    </source>
</evidence>
<dbReference type="Proteomes" id="UP001149400">
    <property type="component" value="Unassembled WGS sequence"/>
</dbReference>